<proteinExistence type="predicted"/>
<name>A0ACD3BEK0_9AGAR</name>
<accession>A0ACD3BEK0</accession>
<dbReference type="Proteomes" id="UP000308600">
    <property type="component" value="Unassembled WGS sequence"/>
</dbReference>
<organism evidence="1 2">
    <name type="scientific">Pluteus cervinus</name>
    <dbReference type="NCBI Taxonomy" id="181527"/>
    <lineage>
        <taxon>Eukaryota</taxon>
        <taxon>Fungi</taxon>
        <taxon>Dikarya</taxon>
        <taxon>Basidiomycota</taxon>
        <taxon>Agaricomycotina</taxon>
        <taxon>Agaricomycetes</taxon>
        <taxon>Agaricomycetidae</taxon>
        <taxon>Agaricales</taxon>
        <taxon>Pluteineae</taxon>
        <taxon>Pluteaceae</taxon>
        <taxon>Pluteus</taxon>
    </lineage>
</organism>
<sequence>MSAEDSFNNLQRVDSTRDTPQDEVENDNKEILGAEAEHAPATPPVLPTIPSESIELDIDLSAILGPTEEDGVEKIKKRQSNVLKLSEENEKLKAQLKAMTDRIEAAERKREELAKRAHQRDPSHATAVGAK</sequence>
<gene>
    <name evidence="1" type="ORF">BDN72DRAFT_831082</name>
</gene>
<protein>
    <submittedName>
        <fullName evidence="1">Uncharacterized protein</fullName>
    </submittedName>
</protein>
<dbReference type="EMBL" id="ML208260">
    <property type="protein sequence ID" value="TFK76508.1"/>
    <property type="molecule type" value="Genomic_DNA"/>
</dbReference>
<evidence type="ECO:0000313" key="2">
    <source>
        <dbReference type="Proteomes" id="UP000308600"/>
    </source>
</evidence>
<reference evidence="1 2" key="1">
    <citation type="journal article" date="2019" name="Nat. Ecol. Evol.">
        <title>Megaphylogeny resolves global patterns of mushroom evolution.</title>
        <authorList>
            <person name="Varga T."/>
            <person name="Krizsan K."/>
            <person name="Foldi C."/>
            <person name="Dima B."/>
            <person name="Sanchez-Garcia M."/>
            <person name="Sanchez-Ramirez S."/>
            <person name="Szollosi G.J."/>
            <person name="Szarkandi J.G."/>
            <person name="Papp V."/>
            <person name="Albert L."/>
            <person name="Andreopoulos W."/>
            <person name="Angelini C."/>
            <person name="Antonin V."/>
            <person name="Barry K.W."/>
            <person name="Bougher N.L."/>
            <person name="Buchanan P."/>
            <person name="Buyck B."/>
            <person name="Bense V."/>
            <person name="Catcheside P."/>
            <person name="Chovatia M."/>
            <person name="Cooper J."/>
            <person name="Damon W."/>
            <person name="Desjardin D."/>
            <person name="Finy P."/>
            <person name="Geml J."/>
            <person name="Haridas S."/>
            <person name="Hughes K."/>
            <person name="Justo A."/>
            <person name="Karasinski D."/>
            <person name="Kautmanova I."/>
            <person name="Kiss B."/>
            <person name="Kocsube S."/>
            <person name="Kotiranta H."/>
            <person name="LaButti K.M."/>
            <person name="Lechner B.E."/>
            <person name="Liimatainen K."/>
            <person name="Lipzen A."/>
            <person name="Lukacs Z."/>
            <person name="Mihaltcheva S."/>
            <person name="Morgado L.N."/>
            <person name="Niskanen T."/>
            <person name="Noordeloos M.E."/>
            <person name="Ohm R.A."/>
            <person name="Ortiz-Santana B."/>
            <person name="Ovrebo C."/>
            <person name="Racz N."/>
            <person name="Riley R."/>
            <person name="Savchenko A."/>
            <person name="Shiryaev A."/>
            <person name="Soop K."/>
            <person name="Spirin V."/>
            <person name="Szebenyi C."/>
            <person name="Tomsovsky M."/>
            <person name="Tulloss R.E."/>
            <person name="Uehling J."/>
            <person name="Grigoriev I.V."/>
            <person name="Vagvolgyi C."/>
            <person name="Papp T."/>
            <person name="Martin F.M."/>
            <person name="Miettinen O."/>
            <person name="Hibbett D.S."/>
            <person name="Nagy L.G."/>
        </authorList>
    </citation>
    <scope>NUCLEOTIDE SEQUENCE [LARGE SCALE GENOMIC DNA]</scope>
    <source>
        <strain evidence="1 2">NL-1719</strain>
    </source>
</reference>
<keyword evidence="2" id="KW-1185">Reference proteome</keyword>
<evidence type="ECO:0000313" key="1">
    <source>
        <dbReference type="EMBL" id="TFK76508.1"/>
    </source>
</evidence>